<dbReference type="Proteomes" id="UP001209878">
    <property type="component" value="Unassembled WGS sequence"/>
</dbReference>
<accession>A0AAD9P9N2</accession>
<dbReference type="CDD" id="cd03190">
    <property type="entry name" value="GST_C_Omega_like"/>
    <property type="match status" value="1"/>
</dbReference>
<dbReference type="PANTHER" id="PTHR32419:SF6">
    <property type="entry name" value="GLUTATHIONE S-TRANSFERASE OMEGA-LIKE 1-RELATED"/>
    <property type="match status" value="1"/>
</dbReference>
<dbReference type="SFLD" id="SFLDG01148">
    <property type="entry name" value="Xi_(cytGST)"/>
    <property type="match status" value="1"/>
</dbReference>
<dbReference type="Gene3D" id="1.20.1050.10">
    <property type="match status" value="1"/>
</dbReference>
<reference evidence="2" key="1">
    <citation type="journal article" date="2023" name="Mol. Biol. Evol.">
        <title>Third-Generation Sequencing Reveals the Adaptive Role of the Epigenome in Three Deep-Sea Polychaetes.</title>
        <authorList>
            <person name="Perez M."/>
            <person name="Aroh O."/>
            <person name="Sun Y."/>
            <person name="Lan Y."/>
            <person name="Juniper S.K."/>
            <person name="Young C.R."/>
            <person name="Angers B."/>
            <person name="Qian P.Y."/>
        </authorList>
    </citation>
    <scope>NUCLEOTIDE SEQUENCE</scope>
    <source>
        <strain evidence="2">R07B-5</strain>
    </source>
</reference>
<dbReference type="InterPro" id="IPR036282">
    <property type="entry name" value="Glutathione-S-Trfase_C_sf"/>
</dbReference>
<dbReference type="PROSITE" id="PS50405">
    <property type="entry name" value="GST_CTER"/>
    <property type="match status" value="1"/>
</dbReference>
<dbReference type="InterPro" id="IPR004045">
    <property type="entry name" value="Glutathione_S-Trfase_N"/>
</dbReference>
<dbReference type="SUPFAM" id="SSF47616">
    <property type="entry name" value="GST C-terminal domain-like"/>
    <property type="match status" value="1"/>
</dbReference>
<organism evidence="2 3">
    <name type="scientific">Ridgeia piscesae</name>
    <name type="common">Tubeworm</name>
    <dbReference type="NCBI Taxonomy" id="27915"/>
    <lineage>
        <taxon>Eukaryota</taxon>
        <taxon>Metazoa</taxon>
        <taxon>Spiralia</taxon>
        <taxon>Lophotrochozoa</taxon>
        <taxon>Annelida</taxon>
        <taxon>Polychaeta</taxon>
        <taxon>Sedentaria</taxon>
        <taxon>Canalipalpata</taxon>
        <taxon>Sabellida</taxon>
        <taxon>Siboglinidae</taxon>
        <taxon>Ridgeia</taxon>
    </lineage>
</organism>
<keyword evidence="3" id="KW-1185">Reference proteome</keyword>
<feature type="domain" description="GST C-terminal" evidence="1">
    <location>
        <begin position="211"/>
        <end position="334"/>
    </location>
</feature>
<dbReference type="GO" id="GO:0004364">
    <property type="term" value="F:glutathione transferase activity"/>
    <property type="evidence" value="ECO:0007669"/>
    <property type="project" value="InterPro"/>
</dbReference>
<dbReference type="InterPro" id="IPR016639">
    <property type="entry name" value="GST_Omega/GSH"/>
</dbReference>
<dbReference type="AlphaFoldDB" id="A0AAD9P9N2"/>
<dbReference type="Gene3D" id="3.40.30.10">
    <property type="entry name" value="Glutaredoxin"/>
    <property type="match status" value="1"/>
</dbReference>
<dbReference type="Pfam" id="PF13409">
    <property type="entry name" value="GST_N_2"/>
    <property type="match status" value="1"/>
</dbReference>
<dbReference type="SFLD" id="SFLDG01206">
    <property type="entry name" value="Xi.1"/>
    <property type="match status" value="1"/>
</dbReference>
<dbReference type="InterPro" id="IPR010987">
    <property type="entry name" value="Glutathione-S-Trfase_C-like"/>
</dbReference>
<dbReference type="InterPro" id="IPR040079">
    <property type="entry name" value="Glutathione_S-Trfase"/>
</dbReference>
<protein>
    <recommendedName>
        <fullName evidence="1">GST C-terminal domain-containing protein</fullName>
    </recommendedName>
</protein>
<proteinExistence type="predicted"/>
<dbReference type="SFLD" id="SFLDS00019">
    <property type="entry name" value="Glutathione_Transferase_(cytos"/>
    <property type="match status" value="1"/>
</dbReference>
<gene>
    <name evidence="2" type="ORF">NP493_71g01001</name>
</gene>
<dbReference type="GO" id="GO:0005737">
    <property type="term" value="C:cytoplasm"/>
    <property type="evidence" value="ECO:0007669"/>
    <property type="project" value="TreeGrafter"/>
</dbReference>
<dbReference type="EMBL" id="JAODUO010000070">
    <property type="protein sequence ID" value="KAK2190730.1"/>
    <property type="molecule type" value="Genomic_DNA"/>
</dbReference>
<evidence type="ECO:0000313" key="2">
    <source>
        <dbReference type="EMBL" id="KAK2190730.1"/>
    </source>
</evidence>
<dbReference type="InterPro" id="IPR036249">
    <property type="entry name" value="Thioredoxin-like_sf"/>
</dbReference>
<dbReference type="Pfam" id="PF13410">
    <property type="entry name" value="GST_C_2"/>
    <property type="match status" value="1"/>
</dbReference>
<sequence>MLSCMQRVIATDTVNISRTCSAAVSIFVSRAAGEQPTSWQSRRHFVTTPYRGAEASKSGGPKKTSMFSVSGWRSWVSEESDNFKPASGRYHLYVSYACPWAQRTLIVRKLKGLEKAISFDVVHWLLTDKGWLFDDSKPAATIDSVNNFEGMGAVYKKADPEYKGKYTVPVLWDKQMNTMVNNKSKDILRMLNANFQEFCETDEQRQLDLYPSHHQEEIDDLTDFISPNLTKGVYKAGRAITQPTYEKAAKNVFMALDKFEDILSQKRYLCGDQMTEIDVKLYSCLIRFDTVYHGHFKCNKKRIIDYPNLWAYTRELYQIPAFKDTTNFEHIAKFYQESQLQINPHGIVALGPELDLDAPHGRDKLGQSTRAEATA</sequence>
<comment type="caution">
    <text evidence="2">The sequence shown here is derived from an EMBL/GenBank/DDBJ whole genome shotgun (WGS) entry which is preliminary data.</text>
</comment>
<evidence type="ECO:0000313" key="3">
    <source>
        <dbReference type="Proteomes" id="UP001209878"/>
    </source>
</evidence>
<evidence type="ECO:0000259" key="1">
    <source>
        <dbReference type="PROSITE" id="PS50405"/>
    </source>
</evidence>
<name>A0AAD9P9N2_RIDPI</name>
<dbReference type="InterPro" id="IPR047047">
    <property type="entry name" value="GST_Omega-like_C"/>
</dbReference>
<dbReference type="PANTHER" id="PTHR32419">
    <property type="entry name" value="GLUTATHIONYL-HYDROQUINONE REDUCTASE"/>
    <property type="match status" value="1"/>
</dbReference>
<dbReference type="SUPFAM" id="SSF52833">
    <property type="entry name" value="Thioredoxin-like"/>
    <property type="match status" value="1"/>
</dbReference>